<evidence type="ECO:0000256" key="12">
    <source>
        <dbReference type="SAM" id="MobiDB-lite"/>
    </source>
</evidence>
<proteinExistence type="inferred from homology"/>
<dbReference type="GO" id="GO:0034245">
    <property type="term" value="C:mitochondrial DNA-directed RNA polymerase complex"/>
    <property type="evidence" value="ECO:0007669"/>
    <property type="project" value="TreeGrafter"/>
</dbReference>
<keyword evidence="6 11" id="KW-0548">Nucleotidyltransferase</keyword>
<evidence type="ECO:0000256" key="4">
    <source>
        <dbReference type="ARBA" id="ARBA00022478"/>
    </source>
</evidence>
<organism evidence="14 15">
    <name type="scientific">Phyllachora maydis</name>
    <dbReference type="NCBI Taxonomy" id="1825666"/>
    <lineage>
        <taxon>Eukaryota</taxon>
        <taxon>Fungi</taxon>
        <taxon>Dikarya</taxon>
        <taxon>Ascomycota</taxon>
        <taxon>Pezizomycotina</taxon>
        <taxon>Sordariomycetes</taxon>
        <taxon>Sordariomycetidae</taxon>
        <taxon>Phyllachorales</taxon>
        <taxon>Phyllachoraceae</taxon>
        <taxon>Phyllachora</taxon>
    </lineage>
</organism>
<evidence type="ECO:0000256" key="3">
    <source>
        <dbReference type="ARBA" id="ARBA00009493"/>
    </source>
</evidence>
<evidence type="ECO:0000313" key="14">
    <source>
        <dbReference type="EMBL" id="KAK2067045.1"/>
    </source>
</evidence>
<evidence type="ECO:0000256" key="1">
    <source>
        <dbReference type="ARBA" id="ARBA00004026"/>
    </source>
</evidence>
<keyword evidence="8" id="KW-0496">Mitochondrion</keyword>
<name>A0AAD9HY14_9PEZI</name>
<dbReference type="Gene3D" id="1.10.1320.10">
    <property type="entry name" value="DNA-directed RNA polymerase, N-terminal domain"/>
    <property type="match status" value="1"/>
</dbReference>
<evidence type="ECO:0000256" key="8">
    <source>
        <dbReference type="ARBA" id="ARBA00023128"/>
    </source>
</evidence>
<keyword evidence="15" id="KW-1185">Reference proteome</keyword>
<dbReference type="PROSITE" id="PS00489">
    <property type="entry name" value="RNA_POL_PHAGE_2"/>
    <property type="match status" value="1"/>
</dbReference>
<evidence type="ECO:0000256" key="5">
    <source>
        <dbReference type="ARBA" id="ARBA00022679"/>
    </source>
</evidence>
<evidence type="ECO:0000256" key="2">
    <source>
        <dbReference type="ARBA" id="ARBA00004173"/>
    </source>
</evidence>
<dbReference type="GO" id="GO:0001018">
    <property type="term" value="F:mitochondrial promoter sequence-specific DNA binding"/>
    <property type="evidence" value="ECO:0007669"/>
    <property type="project" value="TreeGrafter"/>
</dbReference>
<dbReference type="GO" id="GO:0003899">
    <property type="term" value="F:DNA-directed RNA polymerase activity"/>
    <property type="evidence" value="ECO:0007669"/>
    <property type="project" value="UniProtKB-EC"/>
</dbReference>
<feature type="domain" description="DNA-directed RNA polymerase N-terminal" evidence="13">
    <location>
        <begin position="292"/>
        <end position="657"/>
    </location>
</feature>
<feature type="region of interest" description="Disordered" evidence="12">
    <location>
        <begin position="462"/>
        <end position="510"/>
    </location>
</feature>
<dbReference type="FunFam" id="1.10.287.280:FF:000001">
    <property type="entry name" value="DNA-directed RNA polymerase"/>
    <property type="match status" value="1"/>
</dbReference>
<comment type="caution">
    <text evidence="14">The sequence shown here is derived from an EMBL/GenBank/DDBJ whole genome shotgun (WGS) entry which is preliminary data.</text>
</comment>
<dbReference type="SMART" id="SM01311">
    <property type="entry name" value="RPOL_N"/>
    <property type="match status" value="1"/>
</dbReference>
<comment type="function">
    <text evidence="1 11">DNA-dependent RNA polymerase catalyzes the transcription of DNA into RNA using the four ribonucleoside triphosphates as substrates.</text>
</comment>
<dbReference type="Pfam" id="PF00940">
    <property type="entry name" value="RNA_pol"/>
    <property type="match status" value="1"/>
</dbReference>
<dbReference type="EC" id="2.7.7.6" evidence="11"/>
<dbReference type="InterPro" id="IPR046950">
    <property type="entry name" value="DNA-dir_Rpol_C_phage-type"/>
</dbReference>
<dbReference type="Gene3D" id="1.10.150.20">
    <property type="entry name" value="5' to 3' exonuclease, C-terminal subdomain"/>
    <property type="match status" value="1"/>
</dbReference>
<evidence type="ECO:0000256" key="9">
    <source>
        <dbReference type="ARBA" id="ARBA00023163"/>
    </source>
</evidence>
<evidence type="ECO:0000256" key="11">
    <source>
        <dbReference type="RuleBase" id="RU003805"/>
    </source>
</evidence>
<dbReference type="InterPro" id="IPR002092">
    <property type="entry name" value="DNA-dir_Rpol_phage-type"/>
</dbReference>
<dbReference type="PANTHER" id="PTHR10102">
    <property type="entry name" value="DNA-DIRECTED RNA POLYMERASE, MITOCHONDRIAL"/>
    <property type="match status" value="1"/>
</dbReference>
<evidence type="ECO:0000313" key="15">
    <source>
        <dbReference type="Proteomes" id="UP001217918"/>
    </source>
</evidence>
<feature type="compositionally biased region" description="Acidic residues" evidence="12">
    <location>
        <begin position="1328"/>
        <end position="1346"/>
    </location>
</feature>
<dbReference type="InterPro" id="IPR029262">
    <property type="entry name" value="RPOL_N"/>
</dbReference>
<comment type="catalytic activity">
    <reaction evidence="10 11">
        <text>RNA(n) + a ribonucleoside 5'-triphosphate = RNA(n+1) + diphosphate</text>
        <dbReference type="Rhea" id="RHEA:21248"/>
        <dbReference type="Rhea" id="RHEA-COMP:14527"/>
        <dbReference type="Rhea" id="RHEA-COMP:17342"/>
        <dbReference type="ChEBI" id="CHEBI:33019"/>
        <dbReference type="ChEBI" id="CHEBI:61557"/>
        <dbReference type="ChEBI" id="CHEBI:140395"/>
        <dbReference type="EC" id="2.7.7.6"/>
    </reaction>
</comment>
<dbReference type="InterPro" id="IPR043502">
    <property type="entry name" value="DNA/RNA_pol_sf"/>
</dbReference>
<accession>A0AAD9HY14</accession>
<evidence type="ECO:0000256" key="6">
    <source>
        <dbReference type="ARBA" id="ARBA00022695"/>
    </source>
</evidence>
<dbReference type="Proteomes" id="UP001217918">
    <property type="component" value="Unassembled WGS sequence"/>
</dbReference>
<feature type="region of interest" description="Disordered" evidence="12">
    <location>
        <begin position="203"/>
        <end position="260"/>
    </location>
</feature>
<keyword evidence="4 11" id="KW-0240">DNA-directed RNA polymerase</keyword>
<dbReference type="Pfam" id="PF14700">
    <property type="entry name" value="RPOL_N"/>
    <property type="match status" value="1"/>
</dbReference>
<feature type="compositionally biased region" description="Basic and acidic residues" evidence="12">
    <location>
        <begin position="216"/>
        <end position="237"/>
    </location>
</feature>
<dbReference type="EMBL" id="JAQQPM010000001">
    <property type="protein sequence ID" value="KAK2067045.1"/>
    <property type="molecule type" value="Genomic_DNA"/>
</dbReference>
<keyword evidence="5 11" id="KW-0808">Transferase</keyword>
<reference evidence="14" key="1">
    <citation type="journal article" date="2023" name="Mol. Plant Microbe Interact.">
        <title>Elucidating the Obligate Nature and Biological Capacity of an Invasive Fungal Corn Pathogen.</title>
        <authorList>
            <person name="MacCready J.S."/>
            <person name="Roggenkamp E.M."/>
            <person name="Gdanetz K."/>
            <person name="Chilvers M.I."/>
        </authorList>
    </citation>
    <scope>NUCLEOTIDE SEQUENCE</scope>
    <source>
        <strain evidence="14">PM02</strain>
    </source>
</reference>
<sequence length="1420" mass="157800">MPPPAATAAAAADSPGRPPHTMLWQDSSPLVVDYGLPVPRQRINTQGIPGDPDEMLPVFDALVRVGRLERAALVLMRLRRMRALTAANMAPLHIKYLRARLAQMQSSNQGAEEGKGDDIHRWYEMEMRSKDVPDTAETIACMLKASLLTATGKRLERLVHRYLQRLMQQDGLGSLMMGEILTDQDLVALAPLVKTSEYLIKGDTAMPDADGGSPDAHGESDPDARQVGDVDGAESRNETVAASSDEAQRTPDVLSTPQKGAGLKTIRQSLSLFQDIPEGHDIGKLSFAQRREFQARIEKDCIDAAVRRWREENEVLVHMGHHPILTSISHSTLGLSVHAWQTALEARIRAERDLVDRAENIESKSVDDLDRCWYGPFLRLADPKRLAAVTIISALNIFALSGADRGVTVSRIVSQVGKLAELDIELGQKQEDDKRRKKHKGTRSIRVVLREVAKKRAREEAEAQAQAAQVKKRPGPRPGLKAAREAEAKAAQEAKAEAAHEAAEQPSCMSPATAQQNWPLTLKVKVGAFLVSALTETAMISSTKTHPESGKPMKMDLPAFHHTHLLRKGKKMGMLRANRALVEIMKREPRGDFLARYLPMVAEPEPWTRCNKGGFLEIPFSVVRIKAGELDQKIYTDAAVERGHMDQVFKGLDVLGKTAWRINRPVFDVMLQCWNSKEAIANIPALHPQVEMPRQPEHATRLEKAAWGQKMRAVINEMGGLHSTRCFMNYQFEVARAFRDQTFYLPHNIDFRGRAYPMPPYLNHMGADHVRGLLRFAKGRALGETGMRWLKVHLANVYGYDKASLRDREEFASKHLDQIRDSCERPLDGQRWWLQAEDPWQCLATCFELKAALESPDPRQFVSHLPVHQDGTCNGLQHYAALGGDTWGAQQVNLEPGERPADVYSAVANLVNEEVAKDVARHDPLAMAVQGKVTRKVVKQTVMTNVYGVTYIGAKAQVLKQLRSLYPELEPTTGQSCSVLAGYVTTKVFAALSSMFRGAHEIQHWLGEVGGRVCRGLSPEQVQIIASMDEGPAGGGEKAKTKAYNKTYSKGNVSAFEMLSQFRATIIWTTPLRMPVVQPYRKPHGRKVYTCLQELQLSEPDKFDPINRRKQLQAFPPNFIHSLDASHMLLTALECDARGLTFAAVHDSFWTHAGDIDTMNDLIRDSFIRIHSEDVIGRLAAEFQARYGDFIVKKKIDTRTPLAKRIAAHRRVHRLSMTKELLQEQRRAELLRSDDPAKVAEGRAMVTPGSICEEMADQDATASLDLADKSDALAVSTLGSIPVHVGRDAGAVADDEEADPEPEDISAEDEAEDEAEDDDMMTAAAQDGAEDADVAAALADEEETDTEVACPGGDDDDEEKAAEGEQVKHGPFAFSGKRSKPVRKRTIHYTEAWVPFRLPPMPTKGDFDVKRLRESKYFFS</sequence>
<feature type="region of interest" description="Disordered" evidence="12">
    <location>
        <begin position="1291"/>
        <end position="1379"/>
    </location>
</feature>
<dbReference type="SUPFAM" id="SSF56672">
    <property type="entry name" value="DNA/RNA polymerases"/>
    <property type="match status" value="1"/>
</dbReference>
<keyword evidence="9 11" id="KW-0804">Transcription</keyword>
<evidence type="ECO:0000256" key="7">
    <source>
        <dbReference type="ARBA" id="ARBA00022946"/>
    </source>
</evidence>
<feature type="compositionally biased region" description="Basic and acidic residues" evidence="12">
    <location>
        <begin position="482"/>
        <end position="503"/>
    </location>
</feature>
<protein>
    <recommendedName>
        <fullName evidence="11">DNA-directed RNA polymerase</fullName>
        <ecNumber evidence="11">2.7.7.6</ecNumber>
    </recommendedName>
</protein>
<dbReference type="GO" id="GO:0006390">
    <property type="term" value="P:mitochondrial transcription"/>
    <property type="evidence" value="ECO:0007669"/>
    <property type="project" value="TreeGrafter"/>
</dbReference>
<dbReference type="Gene3D" id="1.10.287.280">
    <property type="match status" value="1"/>
</dbReference>
<evidence type="ECO:0000256" key="10">
    <source>
        <dbReference type="ARBA" id="ARBA00048552"/>
    </source>
</evidence>
<dbReference type="PROSITE" id="PS00900">
    <property type="entry name" value="RNA_POL_PHAGE_1"/>
    <property type="match status" value="1"/>
</dbReference>
<dbReference type="Gene3D" id="1.10.287.260">
    <property type="match status" value="1"/>
</dbReference>
<evidence type="ECO:0000259" key="13">
    <source>
        <dbReference type="SMART" id="SM01311"/>
    </source>
</evidence>
<feature type="compositionally biased region" description="Acidic residues" evidence="12">
    <location>
        <begin position="1293"/>
        <end position="1320"/>
    </location>
</feature>
<gene>
    <name evidence="14" type="ORF">P8C59_000814</name>
</gene>
<dbReference type="InterPro" id="IPR024075">
    <property type="entry name" value="DNA-dir_RNA_pol_helix_hairp_sf"/>
</dbReference>
<dbReference type="InterPro" id="IPR037159">
    <property type="entry name" value="RNA_POL_N_sf"/>
</dbReference>
<dbReference type="FunFam" id="1.10.150.20:FF:000041">
    <property type="entry name" value="DNA-directed RNA polymerase"/>
    <property type="match status" value="1"/>
</dbReference>
<dbReference type="PANTHER" id="PTHR10102:SF0">
    <property type="entry name" value="DNA-DIRECTED RNA POLYMERASE, MITOCHONDRIAL"/>
    <property type="match status" value="1"/>
</dbReference>
<comment type="subcellular location">
    <subcellularLocation>
        <location evidence="2">Mitochondrion</location>
    </subcellularLocation>
</comment>
<comment type="similarity">
    <text evidence="3 11">Belongs to the phage and mitochondrial RNA polymerase family.</text>
</comment>
<keyword evidence="7" id="KW-0809">Transit peptide</keyword>